<dbReference type="AlphaFoldDB" id="A0A8G0PLC4"/>
<evidence type="ECO:0008006" key="3">
    <source>
        <dbReference type="Google" id="ProtNLM"/>
    </source>
</evidence>
<dbReference type="Gene3D" id="3.30.70.100">
    <property type="match status" value="2"/>
</dbReference>
<evidence type="ECO:0000313" key="2">
    <source>
        <dbReference type="Proteomes" id="UP000826661"/>
    </source>
</evidence>
<sequence length="215" mass="24140">MASQSMEIFMFDVQPRIIKETQSLLTNSEWNDALSTLKQQDGVRTAYWGQTVESQDKVYLLIDWISAQHCVKFKQSQSFKSFLANLYLIILGNVRSIYVPIDPQMCLPIFHDGLTEIAIFSSYNSSFIETFDSFSSVIESSPGCTGIVKDIARSEISREVGGNGGSERLYVAMIGWLNLGAHRIAMESKGFKDNVPSVEACVQDIIVYHVKMIMV</sequence>
<gene>
    <name evidence="1" type="ORF">H0G86_010450</name>
</gene>
<reference evidence="1 2" key="1">
    <citation type="journal article" date="2021" name="BMC Genomics">
        <title>Telomere-to-telomere genome assembly of asparaginase-producing Trichoderma simmonsii.</title>
        <authorList>
            <person name="Chung D."/>
            <person name="Kwon Y.M."/>
            <person name="Yang Y."/>
        </authorList>
    </citation>
    <scope>NUCLEOTIDE SEQUENCE [LARGE SCALE GENOMIC DNA]</scope>
    <source>
        <strain evidence="1 2">GH-Sj1</strain>
    </source>
</reference>
<accession>A0A8G0PLC4</accession>
<keyword evidence="2" id="KW-1185">Reference proteome</keyword>
<protein>
    <recommendedName>
        <fullName evidence="3">ABM domain-containing protein</fullName>
    </recommendedName>
</protein>
<name>A0A8G0PLC4_9HYPO</name>
<proteinExistence type="predicted"/>
<organism evidence="1 2">
    <name type="scientific">Trichoderma simmonsii</name>
    <dbReference type="NCBI Taxonomy" id="1491479"/>
    <lineage>
        <taxon>Eukaryota</taxon>
        <taxon>Fungi</taxon>
        <taxon>Dikarya</taxon>
        <taxon>Ascomycota</taxon>
        <taxon>Pezizomycotina</taxon>
        <taxon>Sordariomycetes</taxon>
        <taxon>Hypocreomycetidae</taxon>
        <taxon>Hypocreales</taxon>
        <taxon>Hypocreaceae</taxon>
        <taxon>Trichoderma</taxon>
    </lineage>
</organism>
<dbReference type="Proteomes" id="UP000826661">
    <property type="component" value="Chromosome VI"/>
</dbReference>
<dbReference type="EMBL" id="CP075869">
    <property type="protein sequence ID" value="QYT03500.1"/>
    <property type="molecule type" value="Genomic_DNA"/>
</dbReference>
<evidence type="ECO:0000313" key="1">
    <source>
        <dbReference type="EMBL" id="QYT03500.1"/>
    </source>
</evidence>